<dbReference type="FunFam" id="3.40.1010.10:FF:000001">
    <property type="entry name" value="Siroheme synthase"/>
    <property type="match status" value="1"/>
</dbReference>
<organism evidence="12 13">
    <name type="scientific">Zavarzinia compransoris</name>
    <dbReference type="NCBI Taxonomy" id="1264899"/>
    <lineage>
        <taxon>Bacteria</taxon>
        <taxon>Pseudomonadati</taxon>
        <taxon>Pseudomonadota</taxon>
        <taxon>Alphaproteobacteria</taxon>
        <taxon>Rhodospirillales</taxon>
        <taxon>Zavarziniaceae</taxon>
        <taxon>Zavarzinia</taxon>
    </lineage>
</organism>
<evidence type="ECO:0000256" key="7">
    <source>
        <dbReference type="ARBA" id="ARBA00023244"/>
    </source>
</evidence>
<dbReference type="GO" id="GO:0009236">
    <property type="term" value="P:cobalamin biosynthetic process"/>
    <property type="evidence" value="ECO:0007669"/>
    <property type="project" value="UniProtKB-KW"/>
</dbReference>
<keyword evidence="5 10" id="KW-0808">Transferase</keyword>
<evidence type="ECO:0000256" key="6">
    <source>
        <dbReference type="ARBA" id="ARBA00022691"/>
    </source>
</evidence>
<accession>A0A317EBF9</accession>
<dbReference type="OrthoDB" id="9815856at2"/>
<dbReference type="RefSeq" id="WP_109919626.1">
    <property type="nucleotide sequence ID" value="NZ_QGLF01000001.1"/>
</dbReference>
<dbReference type="CDD" id="cd11642">
    <property type="entry name" value="SUMT"/>
    <property type="match status" value="1"/>
</dbReference>
<dbReference type="Pfam" id="PF00590">
    <property type="entry name" value="TP_methylase"/>
    <property type="match status" value="1"/>
</dbReference>
<evidence type="ECO:0000256" key="10">
    <source>
        <dbReference type="RuleBase" id="RU003960"/>
    </source>
</evidence>
<comment type="caution">
    <text evidence="12">The sequence shown here is derived from an EMBL/GenBank/DDBJ whole genome shotgun (WGS) entry which is preliminary data.</text>
</comment>
<evidence type="ECO:0000256" key="3">
    <source>
        <dbReference type="ARBA" id="ARBA00022573"/>
    </source>
</evidence>
<keyword evidence="6" id="KW-0949">S-adenosyl-L-methionine</keyword>
<protein>
    <recommendedName>
        <fullName evidence="2">uroporphyrinogen-III C-methyltransferase</fullName>
        <ecNumber evidence="2">2.1.1.107</ecNumber>
    </recommendedName>
</protein>
<dbReference type="InterPro" id="IPR035996">
    <property type="entry name" value="4pyrrol_Methylase_sf"/>
</dbReference>
<dbReference type="EMBL" id="QGLF01000001">
    <property type="protein sequence ID" value="PWR23594.1"/>
    <property type="molecule type" value="Genomic_DNA"/>
</dbReference>
<keyword evidence="4 10" id="KW-0489">Methyltransferase</keyword>
<dbReference type="SUPFAM" id="SSF53790">
    <property type="entry name" value="Tetrapyrrole methylase"/>
    <property type="match status" value="1"/>
</dbReference>
<evidence type="ECO:0000256" key="2">
    <source>
        <dbReference type="ARBA" id="ARBA00012162"/>
    </source>
</evidence>
<comment type="pathway">
    <text evidence="9">Cofactor biosynthesis; adenosylcobalamin biosynthesis; precorrin-2 from uroporphyrinogen III: step 1/1.</text>
</comment>
<dbReference type="InterPro" id="IPR014777">
    <property type="entry name" value="4pyrrole_Mease_sub1"/>
</dbReference>
<dbReference type="InterPro" id="IPR000878">
    <property type="entry name" value="4pyrrol_Mease"/>
</dbReference>
<dbReference type="Gene3D" id="3.40.1010.10">
    <property type="entry name" value="Cobalt-precorrin-4 Transmethylase, Domain 1"/>
    <property type="match status" value="1"/>
</dbReference>
<dbReference type="NCBIfam" id="TIGR01469">
    <property type="entry name" value="cobA_cysG_Cterm"/>
    <property type="match status" value="1"/>
</dbReference>
<keyword evidence="7" id="KW-0627">Porphyrin biosynthesis</keyword>
<dbReference type="GO" id="GO:0032259">
    <property type="term" value="P:methylation"/>
    <property type="evidence" value="ECO:0007669"/>
    <property type="project" value="UniProtKB-KW"/>
</dbReference>
<evidence type="ECO:0000313" key="13">
    <source>
        <dbReference type="Proteomes" id="UP000246077"/>
    </source>
</evidence>
<dbReference type="GO" id="GO:0004851">
    <property type="term" value="F:uroporphyrin-III C-methyltransferase activity"/>
    <property type="evidence" value="ECO:0007669"/>
    <property type="project" value="UniProtKB-EC"/>
</dbReference>
<name>A0A317EBF9_9PROT</name>
<evidence type="ECO:0000256" key="9">
    <source>
        <dbReference type="ARBA" id="ARBA00060548"/>
    </source>
</evidence>
<evidence type="ECO:0000259" key="11">
    <source>
        <dbReference type="Pfam" id="PF00590"/>
    </source>
</evidence>
<dbReference type="EC" id="2.1.1.107" evidence="2"/>
<dbReference type="InterPro" id="IPR014776">
    <property type="entry name" value="4pyrrole_Mease_sub2"/>
</dbReference>
<dbReference type="AlphaFoldDB" id="A0A317EBF9"/>
<dbReference type="NCBIfam" id="NF004790">
    <property type="entry name" value="PRK06136.1"/>
    <property type="match status" value="1"/>
</dbReference>
<dbReference type="UniPathway" id="UPA00262">
    <property type="reaction ID" value="UER00211"/>
</dbReference>
<dbReference type="PROSITE" id="PS00840">
    <property type="entry name" value="SUMT_2"/>
    <property type="match status" value="1"/>
</dbReference>
<keyword evidence="13" id="KW-1185">Reference proteome</keyword>
<proteinExistence type="inferred from homology"/>
<comment type="pathway">
    <text evidence="8">Porphyrin-containing compound metabolism; siroheme biosynthesis; precorrin-2 from uroporphyrinogen III: step 1/1.</text>
</comment>
<dbReference type="InterPro" id="IPR050161">
    <property type="entry name" value="Siro_Cobalamin_biosynth"/>
</dbReference>
<sequence>MPEFDFLPVFAPGWVWLAGAGPGDPALLTLGVHSALQQADIVVHDALVGGDILRFAKPGALLEYVGKRGGRPSCRQADITERLIQLARAGKRVLRLKGGDPFMFGRGGEEALELSRAGIPFRVLPGVTAGIGGLAYGGLPATHREVNSAVTFLTGHDAGGDVPDGLDWQAIARGAPVLVIYMGVRHFAGIAARLIEAGRPAGQPVAIVTNATLPSQKVFETTIAGAAEVIGREGIKAPAMIVVGDIVRLRADLDWMGRFVVPAGETTAVASRHIG</sequence>
<dbReference type="FunFam" id="3.30.950.10:FF:000001">
    <property type="entry name" value="Siroheme synthase"/>
    <property type="match status" value="1"/>
</dbReference>
<dbReference type="Proteomes" id="UP000246077">
    <property type="component" value="Unassembled WGS sequence"/>
</dbReference>
<dbReference type="PANTHER" id="PTHR45790:SF3">
    <property type="entry name" value="S-ADENOSYL-L-METHIONINE-DEPENDENT UROPORPHYRINOGEN III METHYLTRANSFERASE, CHLOROPLASTIC"/>
    <property type="match status" value="1"/>
</dbReference>
<dbReference type="InterPro" id="IPR003043">
    <property type="entry name" value="Uropor_MeTrfase_CS"/>
</dbReference>
<evidence type="ECO:0000256" key="8">
    <source>
        <dbReference type="ARBA" id="ARBA00025705"/>
    </source>
</evidence>
<evidence type="ECO:0000313" key="12">
    <source>
        <dbReference type="EMBL" id="PWR23594.1"/>
    </source>
</evidence>
<reference evidence="13" key="1">
    <citation type="submission" date="2018-05" db="EMBL/GenBank/DDBJ databases">
        <title>Zavarzinia sp. HR-AS.</title>
        <authorList>
            <person name="Lee Y."/>
            <person name="Jeon C.O."/>
        </authorList>
    </citation>
    <scope>NUCLEOTIDE SEQUENCE [LARGE SCALE GENOMIC DNA]</scope>
    <source>
        <strain evidence="13">DSM 1231</strain>
    </source>
</reference>
<keyword evidence="3" id="KW-0169">Cobalamin biosynthesis</keyword>
<dbReference type="GO" id="GO:0019354">
    <property type="term" value="P:siroheme biosynthetic process"/>
    <property type="evidence" value="ECO:0007669"/>
    <property type="project" value="UniProtKB-UniPathway"/>
</dbReference>
<feature type="domain" description="Tetrapyrrole methylase" evidence="11">
    <location>
        <begin position="15"/>
        <end position="224"/>
    </location>
</feature>
<comment type="similarity">
    <text evidence="1 10">Belongs to the precorrin methyltransferase family.</text>
</comment>
<dbReference type="PANTHER" id="PTHR45790">
    <property type="entry name" value="SIROHEME SYNTHASE-RELATED"/>
    <property type="match status" value="1"/>
</dbReference>
<gene>
    <name evidence="12" type="primary">cobA</name>
    <name evidence="12" type="ORF">DKG75_03230</name>
</gene>
<dbReference type="Gene3D" id="3.30.950.10">
    <property type="entry name" value="Methyltransferase, Cobalt-precorrin-4 Transmethylase, Domain 2"/>
    <property type="match status" value="1"/>
</dbReference>
<evidence type="ECO:0000256" key="4">
    <source>
        <dbReference type="ARBA" id="ARBA00022603"/>
    </source>
</evidence>
<evidence type="ECO:0000256" key="1">
    <source>
        <dbReference type="ARBA" id="ARBA00005879"/>
    </source>
</evidence>
<evidence type="ECO:0000256" key="5">
    <source>
        <dbReference type="ARBA" id="ARBA00022679"/>
    </source>
</evidence>
<dbReference type="InterPro" id="IPR006366">
    <property type="entry name" value="CobA/CysG_C"/>
</dbReference>